<keyword evidence="2" id="KW-0732">Signal</keyword>
<organism evidence="3 4">
    <name type="scientific">Orchesella dallaii</name>
    <dbReference type="NCBI Taxonomy" id="48710"/>
    <lineage>
        <taxon>Eukaryota</taxon>
        <taxon>Metazoa</taxon>
        <taxon>Ecdysozoa</taxon>
        <taxon>Arthropoda</taxon>
        <taxon>Hexapoda</taxon>
        <taxon>Collembola</taxon>
        <taxon>Entomobryomorpha</taxon>
        <taxon>Entomobryoidea</taxon>
        <taxon>Orchesellidae</taxon>
        <taxon>Orchesellinae</taxon>
        <taxon>Orchesella</taxon>
    </lineage>
</organism>
<dbReference type="EMBL" id="CAXLJM020000054">
    <property type="protein sequence ID" value="CAL8117475.1"/>
    <property type="molecule type" value="Genomic_DNA"/>
</dbReference>
<dbReference type="PANTHER" id="PTHR46560:SF6">
    <property type="entry name" value="ZYE"/>
    <property type="match status" value="1"/>
</dbReference>
<comment type="caution">
    <text evidence="3">The sequence shown here is derived from an EMBL/GenBank/DDBJ whole genome shotgun (WGS) entry which is preliminary data.</text>
</comment>
<dbReference type="Proteomes" id="UP001642540">
    <property type="component" value="Unassembled WGS sequence"/>
</dbReference>
<feature type="region of interest" description="Disordered" evidence="1">
    <location>
        <begin position="62"/>
        <end position="98"/>
    </location>
</feature>
<accession>A0ABP1R2A4</accession>
<evidence type="ECO:0000313" key="3">
    <source>
        <dbReference type="EMBL" id="CAL8117475.1"/>
    </source>
</evidence>
<dbReference type="PANTHER" id="PTHR46560">
    <property type="entry name" value="CYPHER, ISOFORM B"/>
    <property type="match status" value="1"/>
</dbReference>
<evidence type="ECO:0000256" key="1">
    <source>
        <dbReference type="SAM" id="MobiDB-lite"/>
    </source>
</evidence>
<proteinExistence type="predicted"/>
<feature type="signal peptide" evidence="2">
    <location>
        <begin position="1"/>
        <end position="38"/>
    </location>
</feature>
<feature type="chain" id="PRO_5045155814" evidence="2">
    <location>
        <begin position="39"/>
        <end position="136"/>
    </location>
</feature>
<reference evidence="3 4" key="1">
    <citation type="submission" date="2024-08" db="EMBL/GenBank/DDBJ databases">
        <authorList>
            <person name="Cucini C."/>
            <person name="Frati F."/>
        </authorList>
    </citation>
    <scope>NUCLEOTIDE SEQUENCE [LARGE SCALE GENOMIC DNA]</scope>
</reference>
<protein>
    <submittedName>
        <fullName evidence="3">Uncharacterized protein</fullName>
    </submittedName>
</protein>
<evidence type="ECO:0000313" key="4">
    <source>
        <dbReference type="Proteomes" id="UP001642540"/>
    </source>
</evidence>
<sequence>MRAKDGERWPPRIIMRAPSVILLCFLATCFLLLESTVAADDSEHYDYESLNPFQDLERIGRQAHQGRSQSGHSNAAKSSNTEDHHHHHHPKISRLDVSCSQQGIQVNVEFDSEFDGVIYSRGNFNDKKCRYLLQNC</sequence>
<keyword evidence="4" id="KW-1185">Reference proteome</keyword>
<gene>
    <name evidence="3" type="ORF">ODALV1_LOCUS17711</name>
</gene>
<evidence type="ECO:0000256" key="2">
    <source>
        <dbReference type="SAM" id="SignalP"/>
    </source>
</evidence>
<feature type="compositionally biased region" description="Polar residues" evidence="1">
    <location>
        <begin position="65"/>
        <end position="79"/>
    </location>
</feature>
<name>A0ABP1R2A4_9HEXA</name>